<feature type="region of interest" description="Disordered" evidence="1">
    <location>
        <begin position="15"/>
        <end position="38"/>
    </location>
</feature>
<dbReference type="AlphaFoldDB" id="A0A7J8BYI8"/>
<comment type="caution">
    <text evidence="2">The sequence shown here is derived from an EMBL/GenBank/DDBJ whole genome shotgun (WGS) entry which is preliminary data.</text>
</comment>
<name>A0A7J8BYI8_MOLMO</name>
<feature type="region of interest" description="Disordered" evidence="1">
    <location>
        <begin position="119"/>
        <end position="157"/>
    </location>
</feature>
<evidence type="ECO:0000256" key="1">
    <source>
        <dbReference type="SAM" id="MobiDB-lite"/>
    </source>
</evidence>
<proteinExistence type="predicted"/>
<evidence type="ECO:0000313" key="2">
    <source>
        <dbReference type="EMBL" id="KAF6403665.1"/>
    </source>
</evidence>
<dbReference type="EMBL" id="JACASF010000022">
    <property type="protein sequence ID" value="KAF6403665.1"/>
    <property type="molecule type" value="Genomic_DNA"/>
</dbReference>
<protein>
    <submittedName>
        <fullName evidence="2">Uncharacterized protein</fullName>
    </submittedName>
</protein>
<evidence type="ECO:0000313" key="3">
    <source>
        <dbReference type="Proteomes" id="UP000550707"/>
    </source>
</evidence>
<dbReference type="Proteomes" id="UP000550707">
    <property type="component" value="Unassembled WGS sequence"/>
</dbReference>
<gene>
    <name evidence="2" type="ORF">HJG59_010065</name>
</gene>
<accession>A0A7J8BYI8</accession>
<reference evidence="2 3" key="1">
    <citation type="journal article" date="2020" name="Nature">
        <title>Six reference-quality genomes reveal evolution of bat adaptations.</title>
        <authorList>
            <person name="Jebb D."/>
            <person name="Huang Z."/>
            <person name="Pippel M."/>
            <person name="Hughes G.M."/>
            <person name="Lavrichenko K."/>
            <person name="Devanna P."/>
            <person name="Winkler S."/>
            <person name="Jermiin L.S."/>
            <person name="Skirmuntt E.C."/>
            <person name="Katzourakis A."/>
            <person name="Burkitt-Gray L."/>
            <person name="Ray D.A."/>
            <person name="Sullivan K.A.M."/>
            <person name="Roscito J.G."/>
            <person name="Kirilenko B.M."/>
            <person name="Davalos L.M."/>
            <person name="Corthals A.P."/>
            <person name="Power M.L."/>
            <person name="Jones G."/>
            <person name="Ransome R.D."/>
            <person name="Dechmann D.K.N."/>
            <person name="Locatelli A.G."/>
            <person name="Puechmaille S.J."/>
            <person name="Fedrigo O."/>
            <person name="Jarvis E.D."/>
            <person name="Hiller M."/>
            <person name="Vernes S.C."/>
            <person name="Myers E.W."/>
            <person name="Teeling E.C."/>
        </authorList>
    </citation>
    <scope>NUCLEOTIDE SEQUENCE [LARGE SCALE GENOMIC DNA]</scope>
    <source>
        <strain evidence="2">MMolMol1</strain>
        <tissue evidence="2">Muscle</tissue>
    </source>
</reference>
<sequence>MYRLALSWLQAAGGAAPSASREGGGLQGPGYLRHLGETRPQEPTLHSRLVPWVVLRHRLLGGCICLDFSPSLSHPGPQASRHQFCPHRWLLSAAVTSLCSLWAPPFSQLLRPCCRLNSTSSPNQRRICRAPEAGELPPRTEHQAQSCKAPTGARTIS</sequence>
<keyword evidence="3" id="KW-1185">Reference proteome</keyword>
<feature type="compositionally biased region" description="Polar residues" evidence="1">
    <location>
        <begin position="143"/>
        <end position="157"/>
    </location>
</feature>
<dbReference type="InParanoid" id="A0A7J8BYI8"/>
<organism evidence="2 3">
    <name type="scientific">Molossus molossus</name>
    <name type="common">Pallas' mastiff bat</name>
    <name type="synonym">Vespertilio molossus</name>
    <dbReference type="NCBI Taxonomy" id="27622"/>
    <lineage>
        <taxon>Eukaryota</taxon>
        <taxon>Metazoa</taxon>
        <taxon>Chordata</taxon>
        <taxon>Craniata</taxon>
        <taxon>Vertebrata</taxon>
        <taxon>Euteleostomi</taxon>
        <taxon>Mammalia</taxon>
        <taxon>Eutheria</taxon>
        <taxon>Laurasiatheria</taxon>
        <taxon>Chiroptera</taxon>
        <taxon>Yangochiroptera</taxon>
        <taxon>Molossidae</taxon>
        <taxon>Molossus</taxon>
    </lineage>
</organism>